<name>A0A7D9L6W6_PARCT</name>
<accession>A0A7D9L6W6</accession>
<dbReference type="OrthoDB" id="7382669at2759"/>
<dbReference type="Proteomes" id="UP001152795">
    <property type="component" value="Unassembled WGS sequence"/>
</dbReference>
<evidence type="ECO:0000313" key="1">
    <source>
        <dbReference type="EMBL" id="CAB4026948.1"/>
    </source>
</evidence>
<dbReference type="EMBL" id="CACRXK020014507">
    <property type="protein sequence ID" value="CAB4026948.1"/>
    <property type="molecule type" value="Genomic_DNA"/>
</dbReference>
<reference evidence="1" key="1">
    <citation type="submission" date="2020-04" db="EMBL/GenBank/DDBJ databases">
        <authorList>
            <person name="Alioto T."/>
            <person name="Alioto T."/>
            <person name="Gomez Garrido J."/>
        </authorList>
    </citation>
    <scope>NUCLEOTIDE SEQUENCE</scope>
    <source>
        <strain evidence="1">A484AB</strain>
    </source>
</reference>
<comment type="caution">
    <text evidence="1">The sequence shown here is derived from an EMBL/GenBank/DDBJ whole genome shotgun (WGS) entry which is preliminary data.</text>
</comment>
<gene>
    <name evidence="1" type="ORF">PACLA_8A017579</name>
</gene>
<organism evidence="1 2">
    <name type="scientific">Paramuricea clavata</name>
    <name type="common">Red gorgonian</name>
    <name type="synonym">Violescent sea-whip</name>
    <dbReference type="NCBI Taxonomy" id="317549"/>
    <lineage>
        <taxon>Eukaryota</taxon>
        <taxon>Metazoa</taxon>
        <taxon>Cnidaria</taxon>
        <taxon>Anthozoa</taxon>
        <taxon>Octocorallia</taxon>
        <taxon>Malacalcyonacea</taxon>
        <taxon>Plexauridae</taxon>
        <taxon>Paramuricea</taxon>
    </lineage>
</organism>
<sequence length="108" mass="12613">MNNDHLRIKEWILANKLSLNVAKTEFLLIGLHHKLNNLDSQPSVNISHDSIRQVQHSRVLGVEIDENLSWNKHIENVVKLKRLRLELELCEESVILLTEKLCLLFIML</sequence>
<evidence type="ECO:0000313" key="2">
    <source>
        <dbReference type="Proteomes" id="UP001152795"/>
    </source>
</evidence>
<dbReference type="AlphaFoldDB" id="A0A7D9L6W6"/>
<proteinExistence type="predicted"/>
<keyword evidence="2" id="KW-1185">Reference proteome</keyword>
<protein>
    <submittedName>
        <fullName evidence="1">Uncharacterized protein</fullName>
    </submittedName>
</protein>